<evidence type="ECO:0000313" key="2">
    <source>
        <dbReference type="EMBL" id="CYU80436.1"/>
    </source>
</evidence>
<dbReference type="EMBL" id="FIGG01000005">
    <property type="protein sequence ID" value="CYU80436.1"/>
    <property type="molecule type" value="Genomic_DNA"/>
</dbReference>
<evidence type="ECO:0000313" key="3">
    <source>
        <dbReference type="Proteomes" id="UP000072530"/>
    </source>
</evidence>
<dbReference type="Pfam" id="PF07242">
    <property type="entry name" value="DUF1430"/>
    <property type="match status" value="1"/>
</dbReference>
<proteinExistence type="predicted"/>
<name>A0A0Z8CC07_STRSU</name>
<dbReference type="InterPro" id="IPR006541">
    <property type="entry name" value="Bacteriocin_ass"/>
</dbReference>
<keyword evidence="1" id="KW-1133">Transmembrane helix</keyword>
<keyword evidence="1" id="KW-0812">Transmembrane</keyword>
<keyword evidence="1" id="KW-0472">Membrane</keyword>
<organism evidence="2 3">
    <name type="scientific">Streptococcus suis</name>
    <dbReference type="NCBI Taxonomy" id="1307"/>
    <lineage>
        <taxon>Bacteria</taxon>
        <taxon>Bacillati</taxon>
        <taxon>Bacillota</taxon>
        <taxon>Bacilli</taxon>
        <taxon>Lactobacillales</taxon>
        <taxon>Streptococcaceae</taxon>
        <taxon>Streptococcus</taxon>
    </lineage>
</organism>
<accession>A0A0Z8CC07</accession>
<feature type="transmembrane region" description="Helical" evidence="1">
    <location>
        <begin position="280"/>
        <end position="301"/>
    </location>
</feature>
<reference evidence="2 3" key="1">
    <citation type="submission" date="2016-02" db="EMBL/GenBank/DDBJ databases">
        <authorList>
            <consortium name="Pathogen Informatics"/>
        </authorList>
    </citation>
    <scope>NUCLEOTIDE SEQUENCE [LARGE SCALE GENOMIC DNA]</scope>
    <source>
        <strain evidence="2 3">LSS31</strain>
    </source>
</reference>
<sequence length="664" mass="74786">MIMMKGKFVLVSTIILAVFMIWLGVSQKETMLVHYYPSVTTLSVSEDVTYSDVRQRLEEYSQQTDSVIARRVIEPSTSGGRTFSYDNFSQSPLPRGLEEFQASEKVESALLTKYFIFQGKATVEELRSLLVSLGFDEVQIRKPSTTATLLAFLTQGGQFLAILVFLITYMALVVIANVRQLRTAGIRLIAGDSRWHLFLLSLQENAKEIALTIPFAVLPAVGLAYLIGLDGYSVYYLVAALVGYHFLLGLIALFFTATFTLGIRTYHFLPLLKGKMPLQGILTIMVMGQMLALLVVSFGVAQTVYYSGIWQEYQVGAQQWENEGDYYSLAWNISADGRSGLNSPENWYPLLKQALEEDGALFVKSNLNAYLMGSQLEDGTRLDSYHPAGNTLYVSPNYLQIQDVNLAEGEVALPLQEGEFQLLLPEKLRPESDTYLHLYQDYINRMVIPANQARSATIKGKVAYLKNGQKQFIYNHRSGQHVQYLTDPILVVLTPSSLGKESADFWLNEVDSSILFKNRDKLLRELKARNLFQFVNEVKSSSSLFTELLDRIRIETISTSMGAILGIVTSIVLFNTMNLLYFEEFKREIFIKEIAGMDFLDIHQKYLTVQLLALLLALGASIVVTGHIFISSISFALFIINALYLLRWQARKEGAWNIRILKGA</sequence>
<protein>
    <submittedName>
        <fullName evidence="2">Bacteriocin-associated integral membrane protein</fullName>
    </submittedName>
</protein>
<dbReference type="Proteomes" id="UP000072530">
    <property type="component" value="Unassembled WGS sequence"/>
</dbReference>
<feature type="transmembrane region" description="Helical" evidence="1">
    <location>
        <begin position="628"/>
        <end position="646"/>
    </location>
</feature>
<dbReference type="AlphaFoldDB" id="A0A0Z8CC07"/>
<gene>
    <name evidence="2" type="ORF">ERS132393_01390</name>
</gene>
<feature type="transmembrane region" description="Helical" evidence="1">
    <location>
        <begin position="234"/>
        <end position="259"/>
    </location>
</feature>
<dbReference type="NCBIfam" id="TIGR01654">
    <property type="entry name" value="bact_immun_7tm"/>
    <property type="match status" value="1"/>
</dbReference>
<feature type="transmembrane region" description="Helical" evidence="1">
    <location>
        <begin position="561"/>
        <end position="582"/>
    </location>
</feature>
<feature type="transmembrane region" description="Helical" evidence="1">
    <location>
        <begin position="159"/>
        <end position="178"/>
    </location>
</feature>
<evidence type="ECO:0000256" key="1">
    <source>
        <dbReference type="SAM" id="Phobius"/>
    </source>
</evidence>